<dbReference type="InterPro" id="IPR052342">
    <property type="entry name" value="MCH/BMMD"/>
</dbReference>
<gene>
    <name evidence="2" type="ORF">G4177_17920</name>
</gene>
<dbReference type="SUPFAM" id="SSF54637">
    <property type="entry name" value="Thioesterase/thiol ester dehydrase-isomerase"/>
    <property type="match status" value="1"/>
</dbReference>
<dbReference type="Proteomes" id="UP001516472">
    <property type="component" value="Unassembled WGS sequence"/>
</dbReference>
<evidence type="ECO:0000313" key="2">
    <source>
        <dbReference type="EMBL" id="MBE4750046.1"/>
    </source>
</evidence>
<dbReference type="RefSeq" id="WP_193349501.1">
    <property type="nucleotide sequence ID" value="NZ_CBCSIP010000170.1"/>
</dbReference>
<name>A0ABR9PQ43_9BACT</name>
<dbReference type="CDD" id="cd03454">
    <property type="entry name" value="YdeM"/>
    <property type="match status" value="1"/>
</dbReference>
<evidence type="ECO:0000259" key="1">
    <source>
        <dbReference type="Pfam" id="PF01575"/>
    </source>
</evidence>
<dbReference type="Gene3D" id="3.10.129.10">
    <property type="entry name" value="Hotdog Thioesterase"/>
    <property type="match status" value="1"/>
</dbReference>
<dbReference type="PANTHER" id="PTHR43664:SF1">
    <property type="entry name" value="BETA-METHYLMALYL-COA DEHYDRATASE"/>
    <property type="match status" value="1"/>
</dbReference>
<proteinExistence type="predicted"/>
<dbReference type="EMBL" id="JAAIYO010000004">
    <property type="protein sequence ID" value="MBE4750046.1"/>
    <property type="molecule type" value="Genomic_DNA"/>
</dbReference>
<keyword evidence="3" id="KW-1185">Reference proteome</keyword>
<dbReference type="Pfam" id="PF01575">
    <property type="entry name" value="MaoC_dehydratas"/>
    <property type="match status" value="1"/>
</dbReference>
<feature type="domain" description="MaoC-like" evidence="1">
    <location>
        <begin position="17"/>
        <end position="110"/>
    </location>
</feature>
<dbReference type="InterPro" id="IPR029069">
    <property type="entry name" value="HotDog_dom_sf"/>
</dbReference>
<dbReference type="InterPro" id="IPR002539">
    <property type="entry name" value="MaoC-like_dom"/>
</dbReference>
<reference evidence="2 3" key="1">
    <citation type="submission" date="2020-02" db="EMBL/GenBank/DDBJ databases">
        <authorList>
            <person name="Babadi Z.K."/>
            <person name="Risdian C."/>
            <person name="Ebrahimipour G.H."/>
            <person name="Wink J."/>
        </authorList>
    </citation>
    <scope>NUCLEOTIDE SEQUENCE [LARGE SCALE GENOMIC DNA]</scope>
    <source>
        <strain evidence="2 3">ZKHCc1 1396</strain>
    </source>
</reference>
<dbReference type="PANTHER" id="PTHR43664">
    <property type="entry name" value="MONOAMINE OXIDASE-RELATED"/>
    <property type="match status" value="1"/>
</dbReference>
<comment type="caution">
    <text evidence="2">The sequence shown here is derived from an EMBL/GenBank/DDBJ whole genome shotgun (WGS) entry which is preliminary data.</text>
</comment>
<evidence type="ECO:0000313" key="3">
    <source>
        <dbReference type="Proteomes" id="UP001516472"/>
    </source>
</evidence>
<organism evidence="2 3">
    <name type="scientific">Corallococcus soli</name>
    <dbReference type="NCBI Taxonomy" id="2710757"/>
    <lineage>
        <taxon>Bacteria</taxon>
        <taxon>Pseudomonadati</taxon>
        <taxon>Myxococcota</taxon>
        <taxon>Myxococcia</taxon>
        <taxon>Myxococcales</taxon>
        <taxon>Cystobacterineae</taxon>
        <taxon>Myxococcaceae</taxon>
        <taxon>Corallococcus</taxon>
    </lineage>
</organism>
<sequence>MRYFDDFPIGEILELGPYGVTREEILAFANQFDPQPFHVDEVAAGQSIYGGIIASGWHTASICHKLLVQGLLSTSASMGSPGLDELRWKKPVRPGDTLKVRVETLETRPSTSKPDRGAIKFRFEVVNQHGDVVMTEIANALFARRPPAP</sequence>
<protein>
    <submittedName>
        <fullName evidence="2">MaoC family dehydratase</fullName>
    </submittedName>
</protein>
<accession>A0ABR9PQ43</accession>